<dbReference type="Gene3D" id="1.10.287.470">
    <property type="entry name" value="Helix hairpin bin"/>
    <property type="match status" value="1"/>
</dbReference>
<dbReference type="InterPro" id="IPR058647">
    <property type="entry name" value="BSH_CzcB-like"/>
</dbReference>
<dbReference type="Proteomes" id="UP000003688">
    <property type="component" value="Unassembled WGS sequence"/>
</dbReference>
<dbReference type="SUPFAM" id="SSF111369">
    <property type="entry name" value="HlyD-like secretion proteins"/>
    <property type="match status" value="1"/>
</dbReference>
<evidence type="ECO:0000256" key="2">
    <source>
        <dbReference type="SAM" id="Coils"/>
    </source>
</evidence>
<dbReference type="GO" id="GO:1990281">
    <property type="term" value="C:efflux pump complex"/>
    <property type="evidence" value="ECO:0007669"/>
    <property type="project" value="TreeGrafter"/>
</dbReference>
<dbReference type="Gene3D" id="2.40.50.100">
    <property type="match status" value="1"/>
</dbReference>
<evidence type="ECO:0000259" key="3">
    <source>
        <dbReference type="Pfam" id="PF25973"/>
    </source>
</evidence>
<protein>
    <submittedName>
        <fullName evidence="4">Secretion protein HlyD family protein</fullName>
    </submittedName>
</protein>
<dbReference type="PANTHER" id="PTHR30469">
    <property type="entry name" value="MULTIDRUG RESISTANCE PROTEIN MDTA"/>
    <property type="match status" value="1"/>
</dbReference>
<dbReference type="AlphaFoldDB" id="B9XCA6"/>
<evidence type="ECO:0000256" key="1">
    <source>
        <dbReference type="ARBA" id="ARBA00009477"/>
    </source>
</evidence>
<dbReference type="PANTHER" id="PTHR30469:SF15">
    <property type="entry name" value="HLYD FAMILY OF SECRETION PROTEINS"/>
    <property type="match status" value="1"/>
</dbReference>
<reference evidence="4 5" key="1">
    <citation type="journal article" date="2011" name="J. Bacteriol.">
        <title>Genome sequence of 'Pedosphaera parvula' Ellin514, an aerobic Verrucomicrobial isolate from pasture soil.</title>
        <authorList>
            <person name="Kant R."/>
            <person name="van Passel M.W."/>
            <person name="Sangwan P."/>
            <person name="Palva A."/>
            <person name="Lucas S."/>
            <person name="Copeland A."/>
            <person name="Lapidus A."/>
            <person name="Glavina Del Rio T."/>
            <person name="Dalin E."/>
            <person name="Tice H."/>
            <person name="Bruce D."/>
            <person name="Goodwin L."/>
            <person name="Pitluck S."/>
            <person name="Chertkov O."/>
            <person name="Larimer F.W."/>
            <person name="Land M.L."/>
            <person name="Hauser L."/>
            <person name="Brettin T.S."/>
            <person name="Detter J.C."/>
            <person name="Han S."/>
            <person name="de Vos W.M."/>
            <person name="Janssen P.H."/>
            <person name="Smidt H."/>
        </authorList>
    </citation>
    <scope>NUCLEOTIDE SEQUENCE [LARGE SCALE GENOMIC DNA]</scope>
    <source>
        <strain evidence="4 5">Ellin514</strain>
    </source>
</reference>
<keyword evidence="5" id="KW-1185">Reference proteome</keyword>
<dbReference type="Gene3D" id="2.40.30.170">
    <property type="match status" value="1"/>
</dbReference>
<dbReference type="STRING" id="320771.Cflav_PD5209"/>
<feature type="domain" description="CzcB-like barrel-sandwich hybrid" evidence="3">
    <location>
        <begin position="61"/>
        <end position="202"/>
    </location>
</feature>
<dbReference type="NCBIfam" id="TIGR01730">
    <property type="entry name" value="RND_mfp"/>
    <property type="match status" value="1"/>
</dbReference>
<sequence length="317" mass="34630">MLFKRLSFYLAVAGIVGTVLLVNKLRQVPAAPAPLAEPARSPYTNSVAGTGIIEASRENVKIGAPKGGLIQKVNAQIGSKVKQGDPVIQLDSREACAQLVTMEAQLEAMKASLQSEKVLLADNEDQFTRTDNLAKQNVASVDERNRKEFALRSMQARVAKIEADIKAVAAQVELAKTNIDILTVRAPRDGTILQVNVREGEYAGTTPTEPLMILGETEKLQIRADVDEQNAPLVAANQPAIAFLKGDTKNPIPLRFVRIEPYVVPKRSLTGDSAERVDTRVLQIIFEFDRPTTPLYVGQQMDVFIQRPEPTAVAKIP</sequence>
<dbReference type="Pfam" id="PF25973">
    <property type="entry name" value="BSH_CzcB"/>
    <property type="match status" value="1"/>
</dbReference>
<proteinExistence type="inferred from homology"/>
<feature type="coiled-coil region" evidence="2">
    <location>
        <begin position="151"/>
        <end position="178"/>
    </location>
</feature>
<organism evidence="4 5">
    <name type="scientific">Pedosphaera parvula (strain Ellin514)</name>
    <dbReference type="NCBI Taxonomy" id="320771"/>
    <lineage>
        <taxon>Bacteria</taxon>
        <taxon>Pseudomonadati</taxon>
        <taxon>Verrucomicrobiota</taxon>
        <taxon>Pedosphaerae</taxon>
        <taxon>Pedosphaerales</taxon>
        <taxon>Pedosphaeraceae</taxon>
        <taxon>Pedosphaera</taxon>
    </lineage>
</organism>
<dbReference type="GO" id="GO:0015562">
    <property type="term" value="F:efflux transmembrane transporter activity"/>
    <property type="evidence" value="ECO:0007669"/>
    <property type="project" value="TreeGrafter"/>
</dbReference>
<dbReference type="RefSeq" id="WP_007413454.1">
    <property type="nucleotide sequence ID" value="NZ_ABOX02000004.1"/>
</dbReference>
<gene>
    <name evidence="4" type="ORF">Cflav_PD5209</name>
</gene>
<comment type="similarity">
    <text evidence="1">Belongs to the membrane fusion protein (MFP) (TC 8.A.1) family.</text>
</comment>
<evidence type="ECO:0000313" key="4">
    <source>
        <dbReference type="EMBL" id="EEF62574.1"/>
    </source>
</evidence>
<dbReference type="InterPro" id="IPR006143">
    <property type="entry name" value="RND_pump_MFP"/>
</dbReference>
<evidence type="ECO:0000313" key="5">
    <source>
        <dbReference type="Proteomes" id="UP000003688"/>
    </source>
</evidence>
<dbReference type="OrthoDB" id="9785187at2"/>
<dbReference type="EMBL" id="ABOX02000004">
    <property type="protein sequence ID" value="EEF62574.1"/>
    <property type="molecule type" value="Genomic_DNA"/>
</dbReference>
<name>B9XCA6_PEDPL</name>
<comment type="caution">
    <text evidence="4">The sequence shown here is derived from an EMBL/GenBank/DDBJ whole genome shotgun (WGS) entry which is preliminary data.</text>
</comment>
<keyword evidence="2" id="KW-0175">Coiled coil</keyword>
<accession>B9XCA6</accession>